<dbReference type="PROSITE" id="PS51354">
    <property type="entry name" value="GLUTAREDOXIN_2"/>
    <property type="match status" value="1"/>
</dbReference>
<evidence type="ECO:0000256" key="5">
    <source>
        <dbReference type="ARBA" id="ARBA00023284"/>
    </source>
</evidence>
<dbReference type="PANTHER" id="PTHR45694">
    <property type="entry name" value="GLUTAREDOXIN 2"/>
    <property type="match status" value="1"/>
</dbReference>
<evidence type="ECO:0000256" key="1">
    <source>
        <dbReference type="ARBA" id="ARBA00002549"/>
    </source>
</evidence>
<keyword evidence="3" id="KW-0249">Electron transport</keyword>
<evidence type="ECO:0000313" key="7">
    <source>
        <dbReference type="Proteomes" id="UP000694865"/>
    </source>
</evidence>
<dbReference type="InterPro" id="IPR014025">
    <property type="entry name" value="Glutaredoxin_subgr"/>
</dbReference>
<keyword evidence="7" id="KW-1185">Reference proteome</keyword>
<evidence type="ECO:0000256" key="2">
    <source>
        <dbReference type="ARBA" id="ARBA00022448"/>
    </source>
</evidence>
<dbReference type="CDD" id="cd03419">
    <property type="entry name" value="GRX_GRXh_1_2_like"/>
    <property type="match status" value="1"/>
</dbReference>
<organism evidence="7 8">
    <name type="scientific">Saccoglossus kowalevskii</name>
    <name type="common">Acorn worm</name>
    <dbReference type="NCBI Taxonomy" id="10224"/>
    <lineage>
        <taxon>Eukaryota</taxon>
        <taxon>Metazoa</taxon>
        <taxon>Hemichordata</taxon>
        <taxon>Enteropneusta</taxon>
        <taxon>Harrimaniidae</taxon>
        <taxon>Saccoglossus</taxon>
    </lineage>
</organism>
<dbReference type="SUPFAM" id="SSF52833">
    <property type="entry name" value="Thioredoxin-like"/>
    <property type="match status" value="1"/>
</dbReference>
<dbReference type="InterPro" id="IPR002109">
    <property type="entry name" value="Glutaredoxin"/>
</dbReference>
<dbReference type="PRINTS" id="PR00160">
    <property type="entry name" value="GLUTAREDOXIN"/>
</dbReference>
<protein>
    <submittedName>
        <fullName evidence="8">Glutaredoxin-like</fullName>
    </submittedName>
</protein>
<evidence type="ECO:0000313" key="8">
    <source>
        <dbReference type="RefSeq" id="XP_002734957.1"/>
    </source>
</evidence>
<dbReference type="PROSITE" id="PS00195">
    <property type="entry name" value="GLUTAREDOXIN_1"/>
    <property type="match status" value="1"/>
</dbReference>
<feature type="domain" description="Glutaredoxin" evidence="6">
    <location>
        <begin position="76"/>
        <end position="138"/>
    </location>
</feature>
<keyword evidence="5" id="KW-0676">Redox-active center</keyword>
<dbReference type="Pfam" id="PF00462">
    <property type="entry name" value="Glutaredoxin"/>
    <property type="match status" value="1"/>
</dbReference>
<evidence type="ECO:0000256" key="4">
    <source>
        <dbReference type="ARBA" id="ARBA00023157"/>
    </source>
</evidence>
<evidence type="ECO:0000256" key="3">
    <source>
        <dbReference type="ARBA" id="ARBA00022982"/>
    </source>
</evidence>
<name>A0ABM0GQA3_SACKO</name>
<dbReference type="GeneID" id="100377777"/>
<dbReference type="InterPro" id="IPR011767">
    <property type="entry name" value="GLR_AS"/>
</dbReference>
<dbReference type="Proteomes" id="UP000694865">
    <property type="component" value="Unplaced"/>
</dbReference>
<keyword evidence="2" id="KW-0813">Transport</keyword>
<dbReference type="InterPro" id="IPR011899">
    <property type="entry name" value="Glutaredoxin_euk/vir"/>
</dbReference>
<reference evidence="8" key="1">
    <citation type="submission" date="2025-08" db="UniProtKB">
        <authorList>
            <consortium name="RefSeq"/>
        </authorList>
    </citation>
    <scope>IDENTIFICATION</scope>
    <source>
        <tissue evidence="8">Testes</tissue>
    </source>
</reference>
<dbReference type="InterPro" id="IPR036249">
    <property type="entry name" value="Thioredoxin-like_sf"/>
</dbReference>
<comment type="function">
    <text evidence="1">Has a glutathione-disulfide oxidoreductase activity in the presence of NADPH and glutathione reductase. Reduces low molecular weight disulfides and proteins.</text>
</comment>
<dbReference type="PANTHER" id="PTHR45694:SF18">
    <property type="entry name" value="GLUTAREDOXIN-1-RELATED"/>
    <property type="match status" value="1"/>
</dbReference>
<dbReference type="Gene3D" id="3.40.30.10">
    <property type="entry name" value="Glutaredoxin"/>
    <property type="match status" value="1"/>
</dbReference>
<keyword evidence="4" id="KW-1015">Disulfide bond</keyword>
<dbReference type="RefSeq" id="XP_002734957.1">
    <property type="nucleotide sequence ID" value="XM_002734911.1"/>
</dbReference>
<dbReference type="NCBIfam" id="TIGR02180">
    <property type="entry name" value="GRX_euk"/>
    <property type="match status" value="1"/>
</dbReference>
<gene>
    <name evidence="8" type="primary">LOC100377777</name>
</gene>
<accession>A0ABM0GQA3</accession>
<proteinExistence type="predicted"/>
<sequence>MCSLISLSLRRLALPWKAISSQSVIPFMSSQRCSAIPAFHYRKPIMSSYPRHYSNYTLDLTEVKKFVDAKIQEHKVVVFSKSYCPYCTMAKTTLDKYPISMEVIEIEDRPDAEEIQDHLNALTGGRSVPRVFINGKYIGGGSETTQFDRQGKLELMLKEAGAL</sequence>
<evidence type="ECO:0000259" key="6">
    <source>
        <dbReference type="Pfam" id="PF00462"/>
    </source>
</evidence>